<evidence type="ECO:0000256" key="1">
    <source>
        <dbReference type="SAM" id="Phobius"/>
    </source>
</evidence>
<organism evidence="2 3">
    <name type="scientific">Alloscardovia macacae</name>
    <dbReference type="NCBI Taxonomy" id="1160091"/>
    <lineage>
        <taxon>Bacteria</taxon>
        <taxon>Bacillati</taxon>
        <taxon>Actinomycetota</taxon>
        <taxon>Actinomycetes</taxon>
        <taxon>Bifidobacteriales</taxon>
        <taxon>Bifidobacteriaceae</taxon>
        <taxon>Alloscardovia</taxon>
    </lineage>
</organism>
<dbReference type="AlphaFoldDB" id="A0A1Y2SY98"/>
<dbReference type="EMBL" id="NEKC01000007">
    <property type="protein sequence ID" value="OTA29230.1"/>
    <property type="molecule type" value="Genomic_DNA"/>
</dbReference>
<evidence type="ECO:0000313" key="2">
    <source>
        <dbReference type="EMBL" id="OTA29230.1"/>
    </source>
</evidence>
<keyword evidence="1" id="KW-0812">Transmembrane</keyword>
<keyword evidence="1" id="KW-0472">Membrane</keyword>
<proteinExistence type="predicted"/>
<keyword evidence="1" id="KW-1133">Transmembrane helix</keyword>
<protein>
    <submittedName>
        <fullName evidence="2">Uncharacterized protein</fullName>
    </submittedName>
</protein>
<comment type="caution">
    <text evidence="2">The sequence shown here is derived from an EMBL/GenBank/DDBJ whole genome shotgun (WGS) entry which is preliminary data.</text>
</comment>
<sequence length="173" mass="20288">MYPQIEFPEGTDPWVIALTFIVISLIIAGSAVIKLWLERADRRSEERTEKIDLTNREALDHVLENTPTMSEVKAKLDRDYHAISEHAERIDTLQETVDDMYLSQLRARLFAHPRSRVEHEELLEVAQKYIELGGNGLGHVRAEWLEERYKLRLTKNNWDYTRPLDDQEGEDED</sequence>
<dbReference type="RefSeq" id="WP_086106482.1">
    <property type="nucleotide sequence ID" value="NZ_NEKB01000003.1"/>
</dbReference>
<evidence type="ECO:0000313" key="3">
    <source>
        <dbReference type="Proteomes" id="UP000243540"/>
    </source>
</evidence>
<dbReference type="OrthoDB" id="3237825at2"/>
<accession>A0A1Y2SY98</accession>
<dbReference type="STRING" id="1160091.B9T39_03690"/>
<feature type="transmembrane region" description="Helical" evidence="1">
    <location>
        <begin position="14"/>
        <end position="37"/>
    </location>
</feature>
<reference evidence="2 3" key="1">
    <citation type="submission" date="2017-04" db="EMBL/GenBank/DDBJ databases">
        <title>Draft genome sequences of Alloscardovia macacae UMA81211 and UMA81212 isolated from the feces of a rhesus macaque (Macaca mulatta).</title>
        <authorList>
            <person name="Albert K."/>
            <person name="Sela D.A."/>
        </authorList>
    </citation>
    <scope>NUCLEOTIDE SEQUENCE [LARGE SCALE GENOMIC DNA]</scope>
    <source>
        <strain evidence="2 3">UMA81212</strain>
    </source>
</reference>
<dbReference type="Proteomes" id="UP000243540">
    <property type="component" value="Unassembled WGS sequence"/>
</dbReference>
<name>A0A1Y2SY98_9BIFI</name>
<gene>
    <name evidence="2" type="ORF">B9T39_03690</name>
</gene>